<keyword evidence="4" id="KW-1185">Reference proteome</keyword>
<evidence type="ECO:0000259" key="2">
    <source>
        <dbReference type="PROSITE" id="PS51208"/>
    </source>
</evidence>
<evidence type="ECO:0000313" key="3">
    <source>
        <dbReference type="EMBL" id="RAO78208.1"/>
    </source>
</evidence>
<dbReference type="Gene3D" id="2.160.20.160">
    <property type="match status" value="3"/>
</dbReference>
<evidence type="ECO:0000256" key="1">
    <source>
        <dbReference type="ARBA" id="ARBA00022729"/>
    </source>
</evidence>
<dbReference type="SMART" id="SM00869">
    <property type="entry name" value="Autotransporter"/>
    <property type="match status" value="1"/>
</dbReference>
<protein>
    <recommendedName>
        <fullName evidence="2">Autotransporter domain-containing protein</fullName>
    </recommendedName>
</protein>
<dbReference type="PROSITE" id="PS51208">
    <property type="entry name" value="AUTOTRANSPORTER"/>
    <property type="match status" value="1"/>
</dbReference>
<dbReference type="Proteomes" id="UP000248926">
    <property type="component" value="Unassembled WGS sequence"/>
</dbReference>
<dbReference type="Pfam" id="PF13018">
    <property type="entry name" value="ESPR"/>
    <property type="match status" value="1"/>
</dbReference>
<dbReference type="PANTHER" id="PTHR35037">
    <property type="entry name" value="C-TERMINAL REGION OF AIDA-LIKE PROTEIN"/>
    <property type="match status" value="1"/>
</dbReference>
<gene>
    <name evidence="3" type="ORF">CA260_10420</name>
</gene>
<dbReference type="InterPro" id="IPR024973">
    <property type="entry name" value="ESPR"/>
</dbReference>
<organism evidence="3 4">
    <name type="scientific">Dyella jiangningensis</name>
    <dbReference type="NCBI Taxonomy" id="1379159"/>
    <lineage>
        <taxon>Bacteria</taxon>
        <taxon>Pseudomonadati</taxon>
        <taxon>Pseudomonadota</taxon>
        <taxon>Gammaproteobacteria</taxon>
        <taxon>Lysobacterales</taxon>
        <taxon>Rhodanobacteraceae</taxon>
        <taxon>Dyella</taxon>
    </lineage>
</organism>
<evidence type="ECO:0000313" key="4">
    <source>
        <dbReference type="Proteomes" id="UP000248926"/>
    </source>
</evidence>
<accession>A0A328P7D9</accession>
<dbReference type="SUPFAM" id="SSF51126">
    <property type="entry name" value="Pectin lyase-like"/>
    <property type="match status" value="6"/>
</dbReference>
<dbReference type="InterPro" id="IPR051551">
    <property type="entry name" value="Autotransporter_adhesion"/>
</dbReference>
<dbReference type="PRINTS" id="PR00313">
    <property type="entry name" value="CABNDNGRPT"/>
</dbReference>
<dbReference type="PANTHER" id="PTHR35037:SF3">
    <property type="entry name" value="C-TERMINAL REGION OF AIDA-LIKE PROTEIN"/>
    <property type="match status" value="1"/>
</dbReference>
<dbReference type="InterPro" id="IPR012332">
    <property type="entry name" value="Autotransporter_pectin_lyase_C"/>
</dbReference>
<proteinExistence type="predicted"/>
<dbReference type="OrthoDB" id="5925034at2"/>
<dbReference type="Pfam" id="PF12951">
    <property type="entry name" value="PATR"/>
    <property type="match status" value="18"/>
</dbReference>
<feature type="domain" description="Autotransporter" evidence="2">
    <location>
        <begin position="3987"/>
        <end position="4271"/>
    </location>
</feature>
<dbReference type="SUPFAM" id="SSF103515">
    <property type="entry name" value="Autotransporter"/>
    <property type="match status" value="1"/>
</dbReference>
<dbReference type="InterPro" id="IPR005546">
    <property type="entry name" value="Autotransporte_beta"/>
</dbReference>
<keyword evidence="1" id="KW-0732">Signal</keyword>
<dbReference type="InterPro" id="IPR013425">
    <property type="entry name" value="Autotrns_rpt"/>
</dbReference>
<sequence length="4271" mass="418158">MNRIFRVIWSRALHTWVVASELATRRGKGCGGIDRRALDGITSDHVSFASASSPWPLRLGILTALLALHAPAYAVDRYWDVNGTTLGYGGTGTWDTTNAFWSPNSDGTSGPYSTWNNAALYDAYFGGTAGTVTLGGTMTAHNLTFQTTGYSLTGGSLALGGASPTITVTTGASTIASPITSAGGLTTAGGGTLTLNGSNSFGGALTVSGGGLVLNAANSFTGNINVTGGNLSIGTIGNAALGDAANQIYLANGRSFSSSGTISNRTVNLTGGIGYIGGAVGSLFYTGTGGLHVADGVSLTNNANNYLGQTQFTTQTGWSGSYNAFSSVADLGVASALGAPTTVANGTILIGPGGGQSLGANQVYYTGTGNSSNRNWQMNPGSYNGSAYLYNAGSGTLRLTGNIAGIGAGGHPIGFGAQSADMELLGVISANDTRTVTFSSNAGRTIRLGTANTFTGQAQIGGAGKVEASVLANAGVAGSLGAGTIYVNGGNLSYVGVGESTNKNWTLSNGSLNSDGTGALSLGGTVALGGTATLGGSFTGADNLISGVISGTGNLRSAGAATWVLTGTNTYTGSTIVDSGVLRAGTTDAFGASTSAQVNGGTLDLNDFDRTFSTLAGTGGTVDLGTATLTLQAATGTTATYAGNIIGSGGLTKLGASTQTLTGANTYTGATTIGGGVLALDFSPAGGPTSNIISGSSTLNMAGGRLNVVGAAGESDTQTFNGLNVTASNNTIDAKSGTGGSLTVNLGAITRTSGLINFNLPTSGNITTTNTTLGGWATVNGTDYAKVVGGNILAFTSLDYTNKDNAANWLGGEYITDSTGFFNTVSGTKQLAGLRYTAPKSTTVTVSPGQTLGVDGTIIVAPTVLNTNQVITGGMMTGANGGDLGIQQNSTGNFTVASQIVDNGTGTGFVKAGTGLVTLSNTGNSYTGATRVAQGTLAVSSIQNGGVASGIGASSAASSNLSLEGATLSYTGTGDTSDRGFTFAKSGAIIESGVQVTNASANLTLSGLVSSPDGANFLKSGPGTLTLANPANAFTGIVTVSGGLLSATTLSNGGQASSIGAGSSASANLVLNGGGLQYTGATTSTDRGFTLGASNGTVDVSNAATTLTVSGIVAQQAGGNRALTKNGAGTLVLSGINTYTGPNTVNAGVLRAGSTQAFGAPSTAATMTLANAAGVLLDLNNFNNTIGPLNGGGVNGGNVTLGSATLTIAGGNGNYSGVISGTGGVTRTSGGTQTFNGCNNTYTGVTSLQGASITTDCLANGGQASGIGASSAASTNLVFNNAVLTYTGGSIAIDRGFQLQANIGAIGVSNAASTLEFSGAVIGTGWFRKDGPGTVVLSGTNTSTGNTQVTGGILRAGTTNAFGPSGNMTLDNTAGVLLDLNGFNTAVTSLIAGGANGGNVALGNATLTILDGANQTYSGVISGSGNVVKNGSGNQRLAGCNSSYTGPTTVNAGILSVDCLANGGLNSSIGASTSDPSNLVINGTLNYVGVGSSTDRQFTLGTSGGTITSAGTGIVQFTNTGAVVLAGSNVARTLTLTGANTGDNLFSGQLNDNGAGVTSLTKSGTGTWRLSNANSTYTGITRISGGVLSVDQMANGGLASSIGASSNAAANLVIGNGSTLRYTGAGDSTDRQFTLDTGVTYIESSGTGALQFTNTGTVALLGTNAPRTIALGGTNTGANTMGGAIANNGTGATTLAKNDSGTWILTGNNSYTGNTVINNGNLMIGNGGTTGNAGAGNVIVDSPTSTLSLNRSDTFTFSGTLSGPGTLAQVGTGTSVLTSANNQIGATTIGAGTLQVNGALATPTVGMTGTSALTVNGTLQAAGGTQTTLSGDAGAQTVTVGAGATLLASGDLGDGSDVVDVRGTLNTGTGSLGLGNGDDTLILHDGAQMLGGGVNASGGNGTDTLVVDTALGYTLDGGAIDTFDVLTKQNTGTLTLTGSQAFGAGTHIDGGALDVAGTMATPSISMADNTALNVDGSINAGANPALITGSAGSNTISVGSTGILAANGDLGDGNDAVTLAGELDTGTGTLALGAGDDVLTLQSGALITGAGVDGGAGASDRLVLDSASGLVLDGTQTTGFEFLQKDNVGLAIVTGAQSFSGGTTINQGALTLAGDITTPSVTMADDTTLNVNGSLQAASGVATTITGSAGSNTVTVGAGGTLLANGSLGAGNDVLDVAGTLDTGTLSLDLGDGDDTLTIHEHTNIIGTVTAGAGNDTLDTHIDTVADMGAVQGFETLAKTGTGVLNINGPLSSDFNTVNVSAGTLNVTAAGSVVGAPGIPLTTTVANGATLNVDGSYGCSAENDAMTVAGTVSGSGTIDLCGGDDTLTLQDGAVLNNTISGGTGTGDTLVLDNSGSLTFDASRTTNFELLQKDNTGTATLTGTQSFTGGTAINGGTLDVAGTLQTPTVDMADNTILNVSGSLSAGAGTPAQINGSAGSNTVSVAAGDTLLANGDLGAGVDTLDVAGTLDTGGGVFSLGDGDDNFVVHDGTQVIGTIDGGAGLDTRTYAINTTANLGALLNFEGVTKTGTGVLNVNGPGATDLQDVQVLEGTMNVAAGASIVATSGSSLATTVATGATLNVDGNYGCGAGDDTMTVSGNVTGNGIINLCGGDDTLTLNDGANLSLAHPIDGNAGTADKVVLNNNSAMTLDAGQVTNFELLQKDGAGEATLTGAHSFSGGTMLNDGTLTVAGTLQTPTIAMSDDTVLNVNGMVGGAGGTNAVITGSAGANTINVGTGAVLVASGDLGGGSDVLDVAGTLVTQGGVLSLGDGSDTFTIHDGTTVLGTVDGGAGLDTFNPDINTSANLGALTNFEILTKTGTGVLNVTGPGQSSFESVNVRDGTLNVGAAGGITGVQNATVANGATLRLDGNLSFTAGNDSLTVAGTVAGNGVLDMGDGNDTFTIQDGADLSGLSSPVSGGAGNDTFVADLAGSAVLGGAVNFETLTKTNTGTLHINGPAMSAFTTVNVDGGMLDVGVAGSLSGVQMATVAHGASLNVDGSVVFTPGADTFVVAGNVSGLGSINMLDGDDNLIIKDGADLSGLTTAIDGGAGNDTLTADIAGTAVLGGATNFETLTKTNTGKLTVAGPASSDFTTVNVDGGTLDVGMAGSLNGVVTTTVANGATLNVDGNYNGSAGNDSMTVAGALTGSGTIAFGDGDDVLTLRDGADLSGFTGVLDGGAPSASDTVVLDNAQALTFGSGTVRNFEYLTKTNTGVATLVGNQNFIGGTTIDGGELAVTGNLSTPTVTMADDTTLTVAGTLNAGGTTPTAITGSSGVNTVNITGTALATGDLGAGADVLDVRGTLDTAGGVFALGDGNDSFVVHDGTVVNGIVDGGAGLDTRVYDINLTADLGALVNFEGVTKTGTGVLNINGPASTDLQEVSVLGGTMNVAAGASVVAAAGSSLTTVVAAGATLNVDGSFGCGNSADSMTVAGTVSGTGTIDMCGGDDTLTLQDGAVLATTISGGGHNAGDTVVLDNAGALTFDASRTTNFEFLQKNNAGEATLVGSQSFIGGTAINGGTLTVAGQLETPTMSLADGTVLNVEGTVQNTGATALVITGSAGANTVKVGEGGTLHATGSLGAGNDVLDVAGTLDTAGSILDLGDGDDTLTIHDNTHIDGTVQGGAGNDTFNADIATTANLGAVQSFEILSKTGQGVLNVNGPASSDFTTVNVREGILDVTAAGSIAAQNTTVSSGATLQVEGRYSGTNGDDTFTSMGKVVGAFDFGDGNDVVSFVGGDPSGVTALAGGAGNDRLSFGGLSLESKTLPTLTGWERVELNDASRLNLDSALDLQGGVLAIDGSSQLTAQAGAALGASVENAGLVDVGTNRLSISGDYTGNNGTLRVGVSGQNLSAGGLDVAGDVRGTTAVSFDSDGSKVSGAGKVSILVISSPNDNPNTAGTFVPAKTVDGAVRLDGSAFPWTFGQESDHNWYLNAQAGLLPEFPAYAVLPTLGVLMARQDDDLIHQRLAGIRDTEHLMCGNKPEQQRQAGVGLYDDCHGFWVAATGSNRDLGANPGFATSGSDAGMYVGFDYAGENQSGSGHFGAFLGYVHGNYMTTGANSTGMPVVGASRIRLDTPVGGWYTGLFWNNGLYLDTVVSGQRTRARVRTTDGFVQSLHGGSVTVSAKVGRRVEMDNGWSVEPSLQLVATQVHWNDVVDNGNRQLTFNNHWVGNARAGLRTEKMFTTDGGATIKPWVSIAMQDSLTHERNALQVLEPGEVGNGLALPNQDLGLALRVDAGVEAKLNKSVSLFGVLSATHELQGSKYREEAANLGVRVRW</sequence>
<dbReference type="Gene3D" id="2.160.20.20">
    <property type="match status" value="1"/>
</dbReference>
<dbReference type="EMBL" id="NFZS01000001">
    <property type="protein sequence ID" value="RAO78208.1"/>
    <property type="molecule type" value="Genomic_DNA"/>
</dbReference>
<dbReference type="InterPro" id="IPR036709">
    <property type="entry name" value="Autotransporte_beta_dom_sf"/>
</dbReference>
<dbReference type="NCBIfam" id="TIGR02601">
    <property type="entry name" value="autotrns_rpt"/>
    <property type="match status" value="12"/>
</dbReference>
<comment type="caution">
    <text evidence="3">The sequence shown here is derived from an EMBL/GenBank/DDBJ whole genome shotgun (WGS) entry which is preliminary data.</text>
</comment>
<dbReference type="RefSeq" id="WP_111982831.1">
    <property type="nucleotide sequence ID" value="NZ_NFZS01000001.1"/>
</dbReference>
<reference evidence="3 4" key="1">
    <citation type="journal article" date="2018" name="Genet. Mol. Biol.">
        <title>The genome sequence of Dyella jiangningensis FCAV SCS01 from a lignocellulose-decomposing microbial consortium metagenome reveals potential for biotechnological applications.</title>
        <authorList>
            <person name="Desiderato J.G."/>
            <person name="Alvarenga D.O."/>
            <person name="Constancio M.T.L."/>
            <person name="Alves L.M.C."/>
            <person name="Varani A.M."/>
        </authorList>
    </citation>
    <scope>NUCLEOTIDE SEQUENCE [LARGE SCALE GENOMIC DNA]</scope>
    <source>
        <strain evidence="3 4">FCAV SCS01</strain>
    </source>
</reference>
<name>A0A328P7D9_9GAMM</name>
<dbReference type="InterPro" id="IPR011050">
    <property type="entry name" value="Pectin_lyase_fold/virulence"/>
</dbReference>